<dbReference type="InterPro" id="IPR036640">
    <property type="entry name" value="ABC1_TM_sf"/>
</dbReference>
<feature type="transmembrane region" description="Helical" evidence="10">
    <location>
        <begin position="1056"/>
        <end position="1078"/>
    </location>
</feature>
<organism evidence="13 14">
    <name type="scientific">Hypholoma sublateritium (strain FD-334 SS-4)</name>
    <dbReference type="NCBI Taxonomy" id="945553"/>
    <lineage>
        <taxon>Eukaryota</taxon>
        <taxon>Fungi</taxon>
        <taxon>Dikarya</taxon>
        <taxon>Basidiomycota</taxon>
        <taxon>Agaricomycotina</taxon>
        <taxon>Agaricomycetes</taxon>
        <taxon>Agaricomycetidae</taxon>
        <taxon>Agaricales</taxon>
        <taxon>Agaricineae</taxon>
        <taxon>Strophariaceae</taxon>
        <taxon>Hypholoma</taxon>
    </lineage>
</organism>
<evidence type="ECO:0000313" key="14">
    <source>
        <dbReference type="Proteomes" id="UP000054270"/>
    </source>
</evidence>
<feature type="compositionally biased region" description="Low complexity" evidence="9">
    <location>
        <begin position="46"/>
        <end position="73"/>
    </location>
</feature>
<dbReference type="SUPFAM" id="SSF52540">
    <property type="entry name" value="P-loop containing nucleoside triphosphate hydrolases"/>
    <property type="match status" value="2"/>
</dbReference>
<keyword evidence="5" id="KW-0547">Nucleotide-binding</keyword>
<dbReference type="OMA" id="HIFRFAT"/>
<feature type="compositionally biased region" description="Acidic residues" evidence="9">
    <location>
        <begin position="770"/>
        <end position="780"/>
    </location>
</feature>
<evidence type="ECO:0000256" key="10">
    <source>
        <dbReference type="SAM" id="Phobius"/>
    </source>
</evidence>
<dbReference type="PANTHER" id="PTHR43394:SF1">
    <property type="entry name" value="ATP-BINDING CASSETTE SUB-FAMILY B MEMBER 10, MITOCHONDRIAL"/>
    <property type="match status" value="1"/>
</dbReference>
<dbReference type="FunFam" id="3.40.50.300:FF:000299">
    <property type="entry name" value="ABC transporter ATP-binding protein/permease"/>
    <property type="match status" value="1"/>
</dbReference>
<dbReference type="PANTHER" id="PTHR43394">
    <property type="entry name" value="ATP-DEPENDENT PERMEASE MDL1, MITOCHONDRIAL"/>
    <property type="match status" value="1"/>
</dbReference>
<evidence type="ECO:0000313" key="13">
    <source>
        <dbReference type="EMBL" id="KJA23691.1"/>
    </source>
</evidence>
<dbReference type="PROSITE" id="PS50893">
    <property type="entry name" value="ABC_TRANSPORTER_2"/>
    <property type="match status" value="2"/>
</dbReference>
<comment type="subcellular location">
    <subcellularLocation>
        <location evidence="1">Cell membrane</location>
        <topology evidence="1">Multi-pass membrane protein</topology>
    </subcellularLocation>
</comment>
<feature type="transmembrane region" description="Helical" evidence="10">
    <location>
        <begin position="1171"/>
        <end position="1195"/>
    </location>
</feature>
<dbReference type="OrthoDB" id="6500128at2759"/>
<evidence type="ECO:0000256" key="5">
    <source>
        <dbReference type="ARBA" id="ARBA00022741"/>
    </source>
</evidence>
<dbReference type="Pfam" id="PF00664">
    <property type="entry name" value="ABC_membrane"/>
    <property type="match status" value="2"/>
</dbReference>
<evidence type="ECO:0000256" key="8">
    <source>
        <dbReference type="ARBA" id="ARBA00023136"/>
    </source>
</evidence>
<feature type="transmembrane region" description="Helical" evidence="10">
    <location>
        <begin position="374"/>
        <end position="395"/>
    </location>
</feature>
<keyword evidence="7 10" id="KW-1133">Transmembrane helix</keyword>
<gene>
    <name evidence="13" type="ORF">HYPSUDRAFT_201126</name>
</gene>
<dbReference type="InterPro" id="IPR003593">
    <property type="entry name" value="AAA+_ATPase"/>
</dbReference>
<feature type="transmembrane region" description="Helical" evidence="10">
    <location>
        <begin position="1286"/>
        <end position="1308"/>
    </location>
</feature>
<feature type="compositionally biased region" description="Basic and acidic residues" evidence="9">
    <location>
        <begin position="974"/>
        <end position="987"/>
    </location>
</feature>
<dbReference type="InterPro" id="IPR039421">
    <property type="entry name" value="Type_1_exporter"/>
</dbReference>
<feature type="compositionally biased region" description="Low complexity" evidence="9">
    <location>
        <begin position="414"/>
        <end position="448"/>
    </location>
</feature>
<feature type="domain" description="ABC transporter" evidence="11">
    <location>
        <begin position="466"/>
        <end position="741"/>
    </location>
</feature>
<dbReference type="SUPFAM" id="SSF90123">
    <property type="entry name" value="ABC transporter transmembrane region"/>
    <property type="match status" value="2"/>
</dbReference>
<protein>
    <recommendedName>
        <fullName evidence="15">P-loop containing nucleoside triphosphate hydrolase protein</fullName>
    </recommendedName>
</protein>
<dbReference type="Gene3D" id="1.20.1560.10">
    <property type="entry name" value="ABC transporter type 1, transmembrane domain"/>
    <property type="match status" value="3"/>
</dbReference>
<feature type="region of interest" description="Disordered" evidence="9">
    <location>
        <begin position="750"/>
        <end position="790"/>
    </location>
</feature>
<evidence type="ECO:0000256" key="7">
    <source>
        <dbReference type="ARBA" id="ARBA00022989"/>
    </source>
</evidence>
<evidence type="ECO:0000256" key="2">
    <source>
        <dbReference type="ARBA" id="ARBA00022448"/>
    </source>
</evidence>
<dbReference type="InterPro" id="IPR027417">
    <property type="entry name" value="P-loop_NTPase"/>
</dbReference>
<dbReference type="InterPro" id="IPR011527">
    <property type="entry name" value="ABC1_TM_dom"/>
</dbReference>
<feature type="domain" description="ABC transporter" evidence="11">
    <location>
        <begin position="1377"/>
        <end position="1628"/>
    </location>
</feature>
<feature type="domain" description="ABC transmembrane type-1" evidence="12">
    <location>
        <begin position="98"/>
        <end position="397"/>
    </location>
</feature>
<feature type="transmembrane region" description="Helical" evidence="10">
    <location>
        <begin position="1098"/>
        <end position="1119"/>
    </location>
</feature>
<feature type="region of interest" description="Disordered" evidence="9">
    <location>
        <begin position="26"/>
        <end position="73"/>
    </location>
</feature>
<keyword evidence="3" id="KW-1003">Cell membrane</keyword>
<keyword evidence="6" id="KW-0067">ATP-binding</keyword>
<evidence type="ECO:0000256" key="1">
    <source>
        <dbReference type="ARBA" id="ARBA00004651"/>
    </source>
</evidence>
<feature type="compositionally biased region" description="Low complexity" evidence="9">
    <location>
        <begin position="26"/>
        <end position="36"/>
    </location>
</feature>
<name>A0A0D2P4Z8_HYPSF</name>
<dbReference type="GO" id="GO:0005886">
    <property type="term" value="C:plasma membrane"/>
    <property type="evidence" value="ECO:0007669"/>
    <property type="project" value="UniProtKB-SubCell"/>
</dbReference>
<dbReference type="InterPro" id="IPR003439">
    <property type="entry name" value="ABC_transporter-like_ATP-bd"/>
</dbReference>
<dbReference type="Proteomes" id="UP000054270">
    <property type="component" value="Unassembled WGS sequence"/>
</dbReference>
<evidence type="ECO:0000256" key="3">
    <source>
        <dbReference type="ARBA" id="ARBA00022475"/>
    </source>
</evidence>
<sequence>MRASEQAYAHAGLAYELTVSPRASLDSLSSTASGSRTLKEAPPSPSTSENTTNNNNENDTNASNNTNTNLNTTTPTPSLRLLFSQLPPRYIPLLLLPAVLSSLVAGGIAPFMTLVVGQAFTAFASFPLSSPSQSDKAALLKGVGQAALKLVGLAAGSMALGSVNSALWIWVGEINVAAVRRYVYREVGAKEMVWFDAVLGGEGEGVGAGGMMAKFSRETDDVRAASALALGAVLQGLTTALACLALAFARSYQLTLVVLAAVPLLALVQGAAQALAAPRLAAERLSTAHAATRVERAGAAIATVKAFTAEEFELARAASTFELLQVQARSLNAVWAVSSGTAQLVMMGMFVQGFWFGAKLVREGRVQPGEVMAVFWACLIATSSAQMCVPMLIVLAKGKEAMAALVGLAESAAPVPSSSSAAGDSATSSDDAPPTNAKTMTTKKATAPSHPRTLRKITPARCTGELALYDVSFAYPARPAVLALDGVSLFLPAGETTFVVGASGSGKSTVASLLVGLYSLQGNGGSGNRNRGTVALDEQDLAFLDPAFVQKHVMCVSQAGAAQLVLGGKSVAENILAALPLEEVAWMSAREKEERVRAAGRKALLEEWVAGLEGGYGTVLAGVGGEGEGEDGGEGRGGIGGVGLSGGQRQRLALARAHIRDPTILILDEATSALDPPARALVGAALRRARAGRTTVVVTHDLGGIEAGDFVYVMRAGRVVEGGFARDLMGAGGVLRGMVDVQGGGAAGELQAEGAEGDEVGEERDREEVVVQEDSEDEEDAARRRPPTFGPWMLDVVADLTGANGRATPSAWAPPRRALAPSPAPPSVMYSSSYSSLERSSSEHSASVYPPAYSPSPSAEHDQDQAQYHADAPSPAPRLLAKPPPALTRHKRRPTSIQIVVPGSTSPYAPPAGGYPGTYPGAPYGADAPRGARASRRLSLPFTPTSAASTLVGGAAWKKDEKGSEEWAEDDWEKEFGKEKSAMERSGAKARAGRGGRERRAWGAEGVVVEKPKKRRWARKGAATVDITPQEDTGDAPPPFWALARAVLPTLPDRPLLALGVLASLLSGATTPVFSFLLSQLLFAVSTGAHDAAAINAAGARVLAAAAADGALLGAKYFLMETAGMRWTTALRARAFARVLRQDMRWFDDPRHSAVRIAQVVVRDGDDARNLVAVVLAQGCVVGAMLGVGLVWAVVRGWQLTLAGFAIAPVFAGVMAVQTRLVARCEVRNKRAREEVARGYYETIINVRGIRCMALGPVFAAQFDAATQRALATGVRGALVEGCTHGVASALIYLAEALLFFVGAALIARGTYTYLQMVEVLNLVVFSVTIGAQLMAFTQRIAKAVQAAADLRALAALPERGPEEAGGVQEPEMGGAIELRAVEFAYPAAPRVRVLKGVTLRVAPGECVALVGASGSGKSTLAALLQRLYTPTSGALSISDTPLADVSVPHLRSRVAVVSQAPHLFDASVADNIAYGGGGVDARGVRDAARRAQVHEFIMGLPKGYATPLGENAARVSGGQAQRVQIARALARRADILVLDECTSALDTESQAAVLRALTRRGLGEEEGEGGEGGGKTRRPTTLMVTHKVPVMRLCDRIVVLQDGAVVESGTYDALMARRGVFATLAGGGEWVGE</sequence>
<feature type="domain" description="ABC transmembrane type-1" evidence="12">
    <location>
        <begin position="1058"/>
        <end position="1318"/>
    </location>
</feature>
<feature type="transmembrane region" description="Helical" evidence="10">
    <location>
        <begin position="146"/>
        <end position="171"/>
    </location>
</feature>
<dbReference type="CDD" id="cd18577">
    <property type="entry name" value="ABC_6TM_Pgp_ABCB1_D1_like"/>
    <property type="match status" value="1"/>
</dbReference>
<feature type="region of interest" description="Disordered" evidence="9">
    <location>
        <begin position="953"/>
        <end position="999"/>
    </location>
</feature>
<feature type="compositionally biased region" description="Low complexity" evidence="9">
    <location>
        <begin position="809"/>
        <end position="858"/>
    </location>
</feature>
<dbReference type="PROSITE" id="PS50929">
    <property type="entry name" value="ABC_TM1F"/>
    <property type="match status" value="2"/>
</dbReference>
<dbReference type="EMBL" id="KN817541">
    <property type="protein sequence ID" value="KJA23691.1"/>
    <property type="molecule type" value="Genomic_DNA"/>
</dbReference>
<keyword evidence="14" id="KW-1185">Reference proteome</keyword>
<dbReference type="GO" id="GO:0016887">
    <property type="term" value="F:ATP hydrolysis activity"/>
    <property type="evidence" value="ECO:0007669"/>
    <property type="project" value="InterPro"/>
</dbReference>
<dbReference type="CDD" id="cd18578">
    <property type="entry name" value="ABC_6TM_Pgp_ABCB1_D2_like"/>
    <property type="match status" value="1"/>
</dbReference>
<dbReference type="STRING" id="945553.A0A0D2P4Z8"/>
<dbReference type="SMART" id="SM00382">
    <property type="entry name" value="AAA"/>
    <property type="match status" value="2"/>
</dbReference>
<dbReference type="PROSITE" id="PS00211">
    <property type="entry name" value="ABC_TRANSPORTER_1"/>
    <property type="match status" value="1"/>
</dbReference>
<dbReference type="Gene3D" id="3.40.50.300">
    <property type="entry name" value="P-loop containing nucleotide triphosphate hydrolases"/>
    <property type="match status" value="2"/>
</dbReference>
<feature type="transmembrane region" description="Helical" evidence="10">
    <location>
        <begin position="333"/>
        <end position="354"/>
    </location>
</feature>
<dbReference type="Pfam" id="PF00005">
    <property type="entry name" value="ABC_tran"/>
    <property type="match status" value="2"/>
</dbReference>
<feature type="compositionally biased region" description="Polar residues" evidence="9">
    <location>
        <begin position="895"/>
        <end position="906"/>
    </location>
</feature>
<dbReference type="InterPro" id="IPR017871">
    <property type="entry name" value="ABC_transporter-like_CS"/>
</dbReference>
<evidence type="ECO:0000256" key="4">
    <source>
        <dbReference type="ARBA" id="ARBA00022692"/>
    </source>
</evidence>
<keyword evidence="8 10" id="KW-0472">Membrane</keyword>
<evidence type="ECO:0000259" key="12">
    <source>
        <dbReference type="PROSITE" id="PS50929"/>
    </source>
</evidence>
<feature type="region of interest" description="Disordered" evidence="9">
    <location>
        <begin position="806"/>
        <end position="914"/>
    </location>
</feature>
<feature type="transmembrane region" description="Helical" evidence="10">
    <location>
        <begin position="93"/>
        <end position="126"/>
    </location>
</feature>
<feature type="transmembrane region" description="Helical" evidence="10">
    <location>
        <begin position="1314"/>
        <end position="1337"/>
    </location>
</feature>
<proteinExistence type="predicted"/>
<accession>A0A0D2P4Z8</accession>
<dbReference type="GO" id="GO:0015421">
    <property type="term" value="F:ABC-type oligopeptide transporter activity"/>
    <property type="evidence" value="ECO:0007669"/>
    <property type="project" value="TreeGrafter"/>
</dbReference>
<feature type="transmembrane region" description="Helical" evidence="10">
    <location>
        <begin position="254"/>
        <end position="276"/>
    </location>
</feature>
<keyword evidence="2" id="KW-0813">Transport</keyword>
<feature type="transmembrane region" description="Helical" evidence="10">
    <location>
        <begin position="1201"/>
        <end position="1223"/>
    </location>
</feature>
<dbReference type="GO" id="GO:0005524">
    <property type="term" value="F:ATP binding"/>
    <property type="evidence" value="ECO:0007669"/>
    <property type="project" value="UniProtKB-KW"/>
</dbReference>
<feature type="transmembrane region" description="Helical" evidence="10">
    <location>
        <begin position="224"/>
        <end position="248"/>
    </location>
</feature>
<evidence type="ECO:0000256" key="9">
    <source>
        <dbReference type="SAM" id="MobiDB-lite"/>
    </source>
</evidence>
<feature type="region of interest" description="Disordered" evidence="9">
    <location>
        <begin position="414"/>
        <end position="452"/>
    </location>
</feature>
<evidence type="ECO:0000256" key="6">
    <source>
        <dbReference type="ARBA" id="ARBA00022840"/>
    </source>
</evidence>
<reference evidence="14" key="1">
    <citation type="submission" date="2014-04" db="EMBL/GenBank/DDBJ databases">
        <title>Evolutionary Origins and Diversification of the Mycorrhizal Mutualists.</title>
        <authorList>
            <consortium name="DOE Joint Genome Institute"/>
            <consortium name="Mycorrhizal Genomics Consortium"/>
            <person name="Kohler A."/>
            <person name="Kuo A."/>
            <person name="Nagy L.G."/>
            <person name="Floudas D."/>
            <person name="Copeland A."/>
            <person name="Barry K.W."/>
            <person name="Cichocki N."/>
            <person name="Veneault-Fourrey C."/>
            <person name="LaButti K."/>
            <person name="Lindquist E.A."/>
            <person name="Lipzen A."/>
            <person name="Lundell T."/>
            <person name="Morin E."/>
            <person name="Murat C."/>
            <person name="Riley R."/>
            <person name="Ohm R."/>
            <person name="Sun H."/>
            <person name="Tunlid A."/>
            <person name="Henrissat B."/>
            <person name="Grigoriev I.V."/>
            <person name="Hibbett D.S."/>
            <person name="Martin F."/>
        </authorList>
    </citation>
    <scope>NUCLEOTIDE SEQUENCE [LARGE SCALE GENOMIC DNA]</scope>
    <source>
        <strain evidence="14">FD-334 SS-4</strain>
    </source>
</reference>
<evidence type="ECO:0000259" key="11">
    <source>
        <dbReference type="PROSITE" id="PS50893"/>
    </source>
</evidence>
<evidence type="ECO:0008006" key="15">
    <source>
        <dbReference type="Google" id="ProtNLM"/>
    </source>
</evidence>
<keyword evidence="4 10" id="KW-0812">Transmembrane</keyword>